<dbReference type="EMBL" id="VSSQ01022447">
    <property type="protein sequence ID" value="MPM68764.1"/>
    <property type="molecule type" value="Genomic_DNA"/>
</dbReference>
<dbReference type="Pfam" id="PF07313">
    <property type="entry name" value="AmiA-like"/>
    <property type="match status" value="1"/>
</dbReference>
<reference evidence="1" key="1">
    <citation type="submission" date="2019-08" db="EMBL/GenBank/DDBJ databases">
        <authorList>
            <person name="Kucharzyk K."/>
            <person name="Murdoch R.W."/>
            <person name="Higgins S."/>
            <person name="Loffler F."/>
        </authorList>
    </citation>
    <scope>NUCLEOTIDE SEQUENCE</scope>
</reference>
<dbReference type="Gene3D" id="1.10.3670.10">
    <property type="entry name" value="Putative xylanase like domain"/>
    <property type="match status" value="1"/>
</dbReference>
<dbReference type="SUPFAM" id="SSF54001">
    <property type="entry name" value="Cysteine proteinases"/>
    <property type="match status" value="1"/>
</dbReference>
<dbReference type="InterPro" id="IPR010846">
    <property type="entry name" value="AmiA-like"/>
</dbReference>
<sequence length="293" mass="33129">MNRRNFVKSLTMLGASAIITPAIFAKQSNNKKDINTDVTTVKFNDIINRAKSQKWYLLPITDLLARIALEFINTPYLAGTLDTNPTVENVIINFSGLDCVTFFENSLCLARCIKKQKYKFNDLIESVKYTRYYDGVISDYSSRLHYTSDWIMNNVKKGTVKDITKEIGGIEHKFDLSYMTTHTESYKALSQPNSETLIAKIKEAEMRINKQTFYIIPNKNIAKAQKYINDGDIIAIAISTAGLDYGHLGIAFNDKLMHASLKSQKVIIDKSISNYVNAGKRNIGITVLRPLET</sequence>
<protein>
    <recommendedName>
        <fullName evidence="2">DUF1460 domain-containing protein</fullName>
    </recommendedName>
</protein>
<proteinExistence type="predicted"/>
<gene>
    <name evidence="1" type="ORF">SDC9_115698</name>
</gene>
<dbReference type="AlphaFoldDB" id="A0A645C480"/>
<accession>A0A645C480</accession>
<evidence type="ECO:0000313" key="1">
    <source>
        <dbReference type="EMBL" id="MPM68764.1"/>
    </source>
</evidence>
<dbReference type="InterPro" id="IPR038765">
    <property type="entry name" value="Papain-like_cys_pep_sf"/>
</dbReference>
<name>A0A645C480_9ZZZZ</name>
<organism evidence="1">
    <name type="scientific">bioreactor metagenome</name>
    <dbReference type="NCBI Taxonomy" id="1076179"/>
    <lineage>
        <taxon>unclassified sequences</taxon>
        <taxon>metagenomes</taxon>
        <taxon>ecological metagenomes</taxon>
    </lineage>
</organism>
<comment type="caution">
    <text evidence="1">The sequence shown here is derived from an EMBL/GenBank/DDBJ whole genome shotgun (WGS) entry which is preliminary data.</text>
</comment>
<evidence type="ECO:0008006" key="2">
    <source>
        <dbReference type="Google" id="ProtNLM"/>
    </source>
</evidence>
<dbReference type="Gene3D" id="2.30.260.10">
    <property type="entry name" value="putative xylanase like domain"/>
    <property type="match status" value="1"/>
</dbReference>